<dbReference type="Proteomes" id="UP000249260">
    <property type="component" value="Unassembled WGS sequence"/>
</dbReference>
<keyword evidence="2" id="KW-1185">Reference proteome</keyword>
<dbReference type="NCBIfam" id="TIGR01549">
    <property type="entry name" value="HAD-SF-IA-v1"/>
    <property type="match status" value="1"/>
</dbReference>
<dbReference type="SUPFAM" id="SSF56784">
    <property type="entry name" value="HAD-like"/>
    <property type="match status" value="1"/>
</dbReference>
<dbReference type="Gene3D" id="1.10.150.240">
    <property type="entry name" value="Putative phosphatase, domain 2"/>
    <property type="match status" value="1"/>
</dbReference>
<name>A0A328U1W6_9BACL</name>
<dbReference type="Pfam" id="PF00702">
    <property type="entry name" value="Hydrolase"/>
    <property type="match status" value="1"/>
</dbReference>
<dbReference type="InterPro" id="IPR023198">
    <property type="entry name" value="PGP-like_dom2"/>
</dbReference>
<dbReference type="SFLD" id="SFLDG01129">
    <property type="entry name" value="C1.5:_HAD__Beta-PGM__Phosphata"/>
    <property type="match status" value="1"/>
</dbReference>
<accession>A0A328U1W6</accession>
<reference evidence="1 2" key="1">
    <citation type="submission" date="2018-06" db="EMBL/GenBank/DDBJ databases">
        <title>Paenibacillus montanisoli sp. nov., isolated from mountain area soil.</title>
        <authorList>
            <person name="Wu M."/>
        </authorList>
    </citation>
    <scope>NUCLEOTIDE SEQUENCE [LARGE SCALE GENOMIC DNA]</scope>
    <source>
        <strain evidence="1 2">RA17</strain>
    </source>
</reference>
<dbReference type="InterPro" id="IPR023214">
    <property type="entry name" value="HAD_sf"/>
</dbReference>
<dbReference type="GO" id="GO:0008967">
    <property type="term" value="F:phosphoglycolate phosphatase activity"/>
    <property type="evidence" value="ECO:0007669"/>
    <property type="project" value="TreeGrafter"/>
</dbReference>
<protein>
    <submittedName>
        <fullName evidence="1">HAD family hydrolase</fullName>
    </submittedName>
</protein>
<keyword evidence="1" id="KW-0378">Hydrolase</keyword>
<proteinExistence type="predicted"/>
<gene>
    <name evidence="1" type="ORF">DL346_21740</name>
</gene>
<dbReference type="InterPro" id="IPR006439">
    <property type="entry name" value="HAD-SF_hydro_IA"/>
</dbReference>
<dbReference type="EMBL" id="QLUW01000004">
    <property type="protein sequence ID" value="RAP74885.1"/>
    <property type="molecule type" value="Genomic_DNA"/>
</dbReference>
<dbReference type="PANTHER" id="PTHR43434:SF1">
    <property type="entry name" value="PHOSPHOGLYCOLATE PHOSPHATASE"/>
    <property type="match status" value="1"/>
</dbReference>
<dbReference type="SFLD" id="SFLDS00003">
    <property type="entry name" value="Haloacid_Dehalogenase"/>
    <property type="match status" value="1"/>
</dbReference>
<dbReference type="Gene3D" id="3.40.50.1000">
    <property type="entry name" value="HAD superfamily/HAD-like"/>
    <property type="match status" value="1"/>
</dbReference>
<comment type="caution">
    <text evidence="1">The sequence shown here is derived from an EMBL/GenBank/DDBJ whole genome shotgun (WGS) entry which is preliminary data.</text>
</comment>
<dbReference type="PANTHER" id="PTHR43434">
    <property type="entry name" value="PHOSPHOGLYCOLATE PHOSPHATASE"/>
    <property type="match status" value="1"/>
</dbReference>
<dbReference type="NCBIfam" id="TIGR01509">
    <property type="entry name" value="HAD-SF-IA-v3"/>
    <property type="match status" value="1"/>
</dbReference>
<dbReference type="InterPro" id="IPR036412">
    <property type="entry name" value="HAD-like_sf"/>
</dbReference>
<dbReference type="GO" id="GO:0006281">
    <property type="term" value="P:DNA repair"/>
    <property type="evidence" value="ECO:0007669"/>
    <property type="project" value="TreeGrafter"/>
</dbReference>
<organism evidence="1 2">
    <name type="scientific">Paenibacillus montanisoli</name>
    <dbReference type="NCBI Taxonomy" id="2081970"/>
    <lineage>
        <taxon>Bacteria</taxon>
        <taxon>Bacillati</taxon>
        <taxon>Bacillota</taxon>
        <taxon>Bacilli</taxon>
        <taxon>Bacillales</taxon>
        <taxon>Paenibacillaceae</taxon>
        <taxon>Paenibacillus</taxon>
    </lineage>
</organism>
<evidence type="ECO:0000313" key="1">
    <source>
        <dbReference type="EMBL" id="RAP74885.1"/>
    </source>
</evidence>
<dbReference type="AlphaFoldDB" id="A0A328U1W6"/>
<sequence>MKTRRCCILAQLTTAGGRYEVDAILFDKDGTLIDFIYTWGKWSEQMLGEFGNQLEARGLPAMHADIASLWGTQHDKDGAIIDYDRNGPLAMGTLDDLVAVLAWQGYLAGMSWAEAKLAVQQCRQHADDQLNEARAAKALPGVIPFLERCREIGLTLAVVTADETSAAVRQLEWLGLTDYFAECIGTDQVERGKPFPDMVKLACSRLSLDPARVAVIGDTNGDMKMAKLAEAAVAIGIAAKADEGRGAKLPDADAIIVSMSELALSNEPC</sequence>
<dbReference type="OrthoDB" id="9797743at2"/>
<dbReference type="InterPro" id="IPR050155">
    <property type="entry name" value="HAD-like_hydrolase_sf"/>
</dbReference>
<evidence type="ECO:0000313" key="2">
    <source>
        <dbReference type="Proteomes" id="UP000249260"/>
    </source>
</evidence>